<protein>
    <submittedName>
        <fullName evidence="2">Uncharacterized protein</fullName>
    </submittedName>
</protein>
<dbReference type="InterPro" id="IPR009091">
    <property type="entry name" value="RCC1/BLIP-II"/>
</dbReference>
<comment type="caution">
    <text evidence="2">The sequence shown here is derived from an EMBL/GenBank/DDBJ whole genome shotgun (WGS) entry which is preliminary data.</text>
</comment>
<reference evidence="2" key="1">
    <citation type="journal article" date="2015" name="Nature">
        <title>Complex archaea that bridge the gap between prokaryotes and eukaryotes.</title>
        <authorList>
            <person name="Spang A."/>
            <person name="Saw J.H."/>
            <person name="Jorgensen S.L."/>
            <person name="Zaremba-Niedzwiedzka K."/>
            <person name="Martijn J."/>
            <person name="Lind A.E."/>
            <person name="van Eijk R."/>
            <person name="Schleper C."/>
            <person name="Guy L."/>
            <person name="Ettema T.J."/>
        </authorList>
    </citation>
    <scope>NUCLEOTIDE SEQUENCE</scope>
</reference>
<dbReference type="EMBL" id="LAZR01019797">
    <property type="protein sequence ID" value="KKL91189.1"/>
    <property type="molecule type" value="Genomic_DNA"/>
</dbReference>
<dbReference type="Pfam" id="PF00415">
    <property type="entry name" value="RCC1"/>
    <property type="match status" value="1"/>
</dbReference>
<feature type="region of interest" description="Disordered" evidence="1">
    <location>
        <begin position="14"/>
        <end position="38"/>
    </location>
</feature>
<proteinExistence type="predicted"/>
<accession>A0A0F9FXP7</accession>
<sequence length="38" mass="4293">MWGYNWFGQLGVGDTENRNKPTLINHNIPSSDHSSSTM</sequence>
<organism evidence="2">
    <name type="scientific">marine sediment metagenome</name>
    <dbReference type="NCBI Taxonomy" id="412755"/>
    <lineage>
        <taxon>unclassified sequences</taxon>
        <taxon>metagenomes</taxon>
        <taxon>ecological metagenomes</taxon>
    </lineage>
</organism>
<name>A0A0F9FXP7_9ZZZZ</name>
<evidence type="ECO:0000313" key="2">
    <source>
        <dbReference type="EMBL" id="KKL91189.1"/>
    </source>
</evidence>
<evidence type="ECO:0000256" key="1">
    <source>
        <dbReference type="SAM" id="MobiDB-lite"/>
    </source>
</evidence>
<dbReference type="AlphaFoldDB" id="A0A0F9FXP7"/>
<feature type="compositionally biased region" description="Polar residues" evidence="1">
    <location>
        <begin position="20"/>
        <end position="38"/>
    </location>
</feature>
<dbReference type="InterPro" id="IPR000408">
    <property type="entry name" value="Reg_chr_condens"/>
</dbReference>
<gene>
    <name evidence="2" type="ORF">LCGC14_1897160</name>
</gene>
<dbReference type="SUPFAM" id="SSF50985">
    <property type="entry name" value="RCC1/BLIP-II"/>
    <property type="match status" value="1"/>
</dbReference>
<dbReference type="Gene3D" id="2.130.10.30">
    <property type="entry name" value="Regulator of chromosome condensation 1/beta-lactamase-inhibitor protein II"/>
    <property type="match status" value="1"/>
</dbReference>